<dbReference type="Proteomes" id="UP001595741">
    <property type="component" value="Unassembled WGS sequence"/>
</dbReference>
<keyword evidence="2" id="KW-1185">Reference proteome</keyword>
<accession>A0ABV7R912</accession>
<organism evidence="1 2">
    <name type="scientific">Vogesella facilis</name>
    <dbReference type="NCBI Taxonomy" id="1655232"/>
    <lineage>
        <taxon>Bacteria</taxon>
        <taxon>Pseudomonadati</taxon>
        <taxon>Pseudomonadota</taxon>
        <taxon>Betaproteobacteria</taxon>
        <taxon>Neisseriales</taxon>
        <taxon>Chromobacteriaceae</taxon>
        <taxon>Vogesella</taxon>
    </lineage>
</organism>
<reference evidence="2" key="1">
    <citation type="journal article" date="2019" name="Int. J. Syst. Evol. Microbiol.">
        <title>The Global Catalogue of Microorganisms (GCM) 10K type strain sequencing project: providing services to taxonomists for standard genome sequencing and annotation.</title>
        <authorList>
            <consortium name="The Broad Institute Genomics Platform"/>
            <consortium name="The Broad Institute Genome Sequencing Center for Infectious Disease"/>
            <person name="Wu L."/>
            <person name="Ma J."/>
        </authorList>
    </citation>
    <scope>NUCLEOTIDE SEQUENCE [LARGE SCALE GENOMIC DNA]</scope>
    <source>
        <strain evidence="2">KCTC 42742</strain>
    </source>
</reference>
<evidence type="ECO:0000313" key="1">
    <source>
        <dbReference type="EMBL" id="MFC3530705.1"/>
    </source>
</evidence>
<name>A0ABV7R912_9NEIS</name>
<dbReference type="RefSeq" id="WP_386087397.1">
    <property type="nucleotide sequence ID" value="NZ_JBHRXN010000001.1"/>
</dbReference>
<comment type="caution">
    <text evidence="1">The sequence shown here is derived from an EMBL/GenBank/DDBJ whole genome shotgun (WGS) entry which is preliminary data.</text>
</comment>
<proteinExistence type="predicted"/>
<gene>
    <name evidence="1" type="ORF">ACFOLG_00750</name>
</gene>
<dbReference type="EMBL" id="JBHRXN010000001">
    <property type="protein sequence ID" value="MFC3530705.1"/>
    <property type="molecule type" value="Genomic_DNA"/>
</dbReference>
<sequence length="83" mass="8828">MFEYELCRAEATFCAAASEACAAASGGDVLKRMFEFDLAQDNAALLRAGRRCAATVAACYHPGNSHFARQPCPNSSCSTSRMA</sequence>
<protein>
    <submittedName>
        <fullName evidence="1">Uncharacterized protein</fullName>
    </submittedName>
</protein>
<evidence type="ECO:0000313" key="2">
    <source>
        <dbReference type="Proteomes" id="UP001595741"/>
    </source>
</evidence>